<dbReference type="Gene3D" id="1.25.40.10">
    <property type="entry name" value="Tetratricopeptide repeat domain"/>
    <property type="match status" value="1"/>
</dbReference>
<evidence type="ECO:0008006" key="3">
    <source>
        <dbReference type="Google" id="ProtNLM"/>
    </source>
</evidence>
<dbReference type="EMBL" id="QBMC01000200">
    <property type="protein sequence ID" value="PZO11161.1"/>
    <property type="molecule type" value="Genomic_DNA"/>
</dbReference>
<gene>
    <name evidence="1" type="ORF">DCF25_19985</name>
</gene>
<evidence type="ECO:0000313" key="1">
    <source>
        <dbReference type="EMBL" id="PZO11161.1"/>
    </source>
</evidence>
<sequence length="66" mass="7599">MPKQSSLVYGDDEREAQSMFNQAREYVRNGQKDDATKILRNLIERFPGTKFSGRAQEILTPRPKAI</sequence>
<accession>A0A2W4VG71</accession>
<reference evidence="1 2" key="2">
    <citation type="submission" date="2018-06" db="EMBL/GenBank/DDBJ databases">
        <title>Metagenomic assembly of (sub)arctic Cyanobacteria and their associated microbiome from non-axenic cultures.</title>
        <authorList>
            <person name="Baurain D."/>
        </authorList>
    </citation>
    <scope>NUCLEOTIDE SEQUENCE [LARGE SCALE GENOMIC DNA]</scope>
    <source>
        <strain evidence="1">ULC129bin1</strain>
    </source>
</reference>
<dbReference type="Proteomes" id="UP000249354">
    <property type="component" value="Unassembled WGS sequence"/>
</dbReference>
<dbReference type="InterPro" id="IPR011990">
    <property type="entry name" value="TPR-like_helical_dom_sf"/>
</dbReference>
<name>A0A2W4VG71_9CYAN</name>
<organism evidence="1 2">
    <name type="scientific">Leptolyngbya foveolarum</name>
    <dbReference type="NCBI Taxonomy" id="47253"/>
    <lineage>
        <taxon>Bacteria</taxon>
        <taxon>Bacillati</taxon>
        <taxon>Cyanobacteriota</taxon>
        <taxon>Cyanophyceae</taxon>
        <taxon>Leptolyngbyales</taxon>
        <taxon>Leptolyngbyaceae</taxon>
        <taxon>Leptolyngbya group</taxon>
        <taxon>Leptolyngbya</taxon>
    </lineage>
</organism>
<protein>
    <recommendedName>
        <fullName evidence="3">Outer membrane lipoprotein BamD-like domain-containing protein</fullName>
    </recommendedName>
</protein>
<proteinExistence type="predicted"/>
<reference evidence="2" key="1">
    <citation type="submission" date="2018-04" db="EMBL/GenBank/DDBJ databases">
        <authorList>
            <person name="Cornet L."/>
        </authorList>
    </citation>
    <scope>NUCLEOTIDE SEQUENCE [LARGE SCALE GENOMIC DNA]</scope>
</reference>
<evidence type="ECO:0000313" key="2">
    <source>
        <dbReference type="Proteomes" id="UP000249354"/>
    </source>
</evidence>
<comment type="caution">
    <text evidence="1">The sequence shown here is derived from an EMBL/GenBank/DDBJ whole genome shotgun (WGS) entry which is preliminary data.</text>
</comment>
<dbReference type="AlphaFoldDB" id="A0A2W4VG71"/>